<gene>
    <name evidence="1" type="ORF">AB5J49_00120</name>
</gene>
<dbReference type="InterPro" id="IPR048000">
    <property type="entry name" value="TnsA-like"/>
</dbReference>
<dbReference type="EMBL" id="CP163439">
    <property type="protein sequence ID" value="XDQ31904.1"/>
    <property type="molecule type" value="Genomic_DNA"/>
</dbReference>
<evidence type="ECO:0000313" key="1">
    <source>
        <dbReference type="EMBL" id="XDQ31904.1"/>
    </source>
</evidence>
<sequence length="273" mass="30295">MKAKIRSDSCGLEQLIAAYDEGRIRDRLVLGDGWPRRWSGTWLVGEGEVSWPVRDMGSVPVSSSKPVRQFTWRARQGHRPGLQFMVCTGRHHGFESLEEQRLLLALDFLGVSDVLPQPFCLDFEHRQGRSQHIPDFLAVLPDGSLWLFDVRPGNLIKESDALKFAAAREAASACGWHYSVVTEWRPHVHSVLDHLSSQRRPLKDPLGLQQQVEGAVGSGPVTFTELAASTSLPVVARAHVTHMLWHRRLATDLGCPLGDRSLVWPGSAAMGCG</sequence>
<dbReference type="GO" id="GO:0004519">
    <property type="term" value="F:endonuclease activity"/>
    <property type="evidence" value="ECO:0007669"/>
    <property type="project" value="UniProtKB-KW"/>
</dbReference>
<reference evidence="1" key="1">
    <citation type="submission" date="2024-07" db="EMBL/GenBank/DDBJ databases">
        <authorList>
            <person name="Yu S.T."/>
        </authorList>
    </citation>
    <scope>NUCLEOTIDE SEQUENCE</scope>
    <source>
        <strain evidence="1">R28</strain>
    </source>
</reference>
<proteinExistence type="predicted"/>
<organism evidence="1">
    <name type="scientific">Streptomyces sp. R28</name>
    <dbReference type="NCBI Taxonomy" id="3238628"/>
    <lineage>
        <taxon>Bacteria</taxon>
        <taxon>Bacillati</taxon>
        <taxon>Actinomycetota</taxon>
        <taxon>Actinomycetes</taxon>
        <taxon>Kitasatosporales</taxon>
        <taxon>Streptomycetaceae</taxon>
        <taxon>Streptomyces</taxon>
    </lineage>
</organism>
<keyword evidence="1" id="KW-0540">Nuclease</keyword>
<dbReference type="AlphaFoldDB" id="A0AB39PND3"/>
<protein>
    <submittedName>
        <fullName evidence="1">TnsA-like heteromeric transposase endonuclease subunit</fullName>
    </submittedName>
</protein>
<keyword evidence="1" id="KW-0255">Endonuclease</keyword>
<name>A0AB39PND3_9ACTN</name>
<accession>A0AB39PND3</accession>
<dbReference type="NCBIfam" id="NF033179">
    <property type="entry name" value="TnsA_like_Actin"/>
    <property type="match status" value="1"/>
</dbReference>
<keyword evidence="1" id="KW-0378">Hydrolase</keyword>
<dbReference type="RefSeq" id="WP_369166396.1">
    <property type="nucleotide sequence ID" value="NZ_CP163439.1"/>
</dbReference>